<evidence type="ECO:0000256" key="1">
    <source>
        <dbReference type="SAM" id="MobiDB-lite"/>
    </source>
</evidence>
<dbReference type="Proteomes" id="UP000199584">
    <property type="component" value="Unassembled WGS sequence"/>
</dbReference>
<organism evidence="2 3">
    <name type="scientific">Desulfoscipio geothermicus DSM 3669</name>
    <dbReference type="NCBI Taxonomy" id="1121426"/>
    <lineage>
        <taxon>Bacteria</taxon>
        <taxon>Bacillati</taxon>
        <taxon>Bacillota</taxon>
        <taxon>Clostridia</taxon>
        <taxon>Eubacteriales</taxon>
        <taxon>Desulfallaceae</taxon>
        <taxon>Desulfoscipio</taxon>
    </lineage>
</organism>
<proteinExistence type="predicted"/>
<accession>A0A1I6DJK9</accession>
<gene>
    <name evidence="2" type="ORF">SAMN05660706_11267</name>
</gene>
<evidence type="ECO:0000313" key="3">
    <source>
        <dbReference type="Proteomes" id="UP000199584"/>
    </source>
</evidence>
<evidence type="ECO:0000313" key="2">
    <source>
        <dbReference type="EMBL" id="SFR05653.1"/>
    </source>
</evidence>
<name>A0A1I6DJK9_9FIRM</name>
<dbReference type="EMBL" id="FOYM01000012">
    <property type="protein sequence ID" value="SFR05653.1"/>
    <property type="molecule type" value="Genomic_DNA"/>
</dbReference>
<feature type="compositionally biased region" description="Basic and acidic residues" evidence="1">
    <location>
        <begin position="74"/>
        <end position="96"/>
    </location>
</feature>
<keyword evidence="3" id="KW-1185">Reference proteome</keyword>
<dbReference type="AlphaFoldDB" id="A0A1I6DJK9"/>
<protein>
    <submittedName>
        <fullName evidence="2">Uncharacterized protein</fullName>
    </submittedName>
</protein>
<reference evidence="3" key="1">
    <citation type="submission" date="2016-10" db="EMBL/GenBank/DDBJ databases">
        <authorList>
            <person name="Varghese N."/>
            <person name="Submissions S."/>
        </authorList>
    </citation>
    <scope>NUCLEOTIDE SEQUENCE [LARGE SCALE GENOMIC DNA]</scope>
    <source>
        <strain evidence="3">DSM 3669</strain>
    </source>
</reference>
<sequence length="128" mass="14566">MRKESVNWKKRFKIWNSAVTKNMQKLPPIVIEQFHVERIVVDKVEYTNNFGSLGIKELSGMLNIGANYGIGTAPKDKEKKDQNTQPRVKEGKEEKKKKQSHQGSGPKLTINYKKTPGGKQVDKNGKNK</sequence>
<feature type="region of interest" description="Disordered" evidence="1">
    <location>
        <begin position="66"/>
        <end position="128"/>
    </location>
</feature>